<dbReference type="RefSeq" id="WP_175105561.1">
    <property type="nucleotide sequence ID" value="NZ_CADIKM010000013.1"/>
</dbReference>
<keyword evidence="2" id="KW-0804">Transcription</keyword>
<feature type="domain" description="HTH araC/xylS-type" evidence="3">
    <location>
        <begin position="206"/>
        <end position="304"/>
    </location>
</feature>
<dbReference type="EMBL" id="CADIKM010000013">
    <property type="protein sequence ID" value="CAB3790805.1"/>
    <property type="molecule type" value="Genomic_DNA"/>
</dbReference>
<evidence type="ECO:0000313" key="5">
    <source>
        <dbReference type="Proteomes" id="UP000494115"/>
    </source>
</evidence>
<dbReference type="GO" id="GO:0043565">
    <property type="term" value="F:sequence-specific DNA binding"/>
    <property type="evidence" value="ECO:0007669"/>
    <property type="project" value="InterPro"/>
</dbReference>
<sequence>MDIQAYPDAAQQVVIERQLAELRELIERFTGRDGAPATAVPGLFLNRISHPVAPHHGFQQPALGVIAQCSKRILVGDETYLYDPSSYLVTSVDLPVVSQMVGMSPEHPYLSMRFDLDAEKIGALMHDAALPRTPPQEASRGLFVSRLGLPLLDAVLRLVRLLDAPEEIPILAPLIEREILYRLIVDGQGARLSQIALAGSHTHRITKAISWLRENYDRPLRIESIARTVNMSASSLHHHFKAVTAMSPLQYQKQLRLQEARRLMLTEVLDAATASHRVGYESASQFSREYRRLFGAPPVRDIARLREAA</sequence>
<accession>A0A6S7B7T6</accession>
<dbReference type="PROSITE" id="PS01124">
    <property type="entry name" value="HTH_ARAC_FAMILY_2"/>
    <property type="match status" value="1"/>
</dbReference>
<dbReference type="Proteomes" id="UP000494115">
    <property type="component" value="Unassembled WGS sequence"/>
</dbReference>
<organism evidence="4 5">
    <name type="scientific">Pararobbsia alpina</name>
    <dbReference type="NCBI Taxonomy" id="621374"/>
    <lineage>
        <taxon>Bacteria</taxon>
        <taxon>Pseudomonadati</taxon>
        <taxon>Pseudomonadota</taxon>
        <taxon>Betaproteobacteria</taxon>
        <taxon>Burkholderiales</taxon>
        <taxon>Burkholderiaceae</taxon>
        <taxon>Pararobbsia</taxon>
    </lineage>
</organism>
<dbReference type="InterPro" id="IPR009057">
    <property type="entry name" value="Homeodomain-like_sf"/>
</dbReference>
<keyword evidence="1" id="KW-0805">Transcription regulation</keyword>
<evidence type="ECO:0000313" key="4">
    <source>
        <dbReference type="EMBL" id="CAB3790805.1"/>
    </source>
</evidence>
<proteinExistence type="predicted"/>
<dbReference type="PANTHER" id="PTHR43436">
    <property type="entry name" value="ARAC-FAMILY TRANSCRIPTIONAL REGULATOR"/>
    <property type="match status" value="1"/>
</dbReference>
<dbReference type="Gene3D" id="1.10.10.60">
    <property type="entry name" value="Homeodomain-like"/>
    <property type="match status" value="2"/>
</dbReference>
<evidence type="ECO:0000259" key="3">
    <source>
        <dbReference type="PROSITE" id="PS01124"/>
    </source>
</evidence>
<dbReference type="Pfam" id="PF12833">
    <property type="entry name" value="HTH_18"/>
    <property type="match status" value="1"/>
</dbReference>
<name>A0A6S7B7T6_9BURK</name>
<evidence type="ECO:0000256" key="2">
    <source>
        <dbReference type="ARBA" id="ARBA00023163"/>
    </source>
</evidence>
<dbReference type="PANTHER" id="PTHR43436:SF1">
    <property type="entry name" value="TRANSCRIPTIONAL REGULATORY PROTEIN"/>
    <property type="match status" value="1"/>
</dbReference>
<dbReference type="InterPro" id="IPR009594">
    <property type="entry name" value="Tscrpt_reg_HTH_AraC_N"/>
</dbReference>
<evidence type="ECO:0000256" key="1">
    <source>
        <dbReference type="ARBA" id="ARBA00023015"/>
    </source>
</evidence>
<reference evidence="4 5" key="1">
    <citation type="submission" date="2020-04" db="EMBL/GenBank/DDBJ databases">
        <authorList>
            <person name="De Canck E."/>
        </authorList>
    </citation>
    <scope>NUCLEOTIDE SEQUENCE [LARGE SCALE GENOMIC DNA]</scope>
    <source>
        <strain evidence="4 5">LMG 28138</strain>
    </source>
</reference>
<dbReference type="InterPro" id="IPR018060">
    <property type="entry name" value="HTH_AraC"/>
</dbReference>
<dbReference type="SUPFAM" id="SSF46689">
    <property type="entry name" value="Homeodomain-like"/>
    <property type="match status" value="2"/>
</dbReference>
<keyword evidence="5" id="KW-1185">Reference proteome</keyword>
<dbReference type="Pfam" id="PF06719">
    <property type="entry name" value="AraC_N"/>
    <property type="match status" value="1"/>
</dbReference>
<dbReference type="AlphaFoldDB" id="A0A6S7B7T6"/>
<protein>
    <submittedName>
        <fullName evidence="4">HTH-type transcriptional activator RhaS</fullName>
    </submittedName>
</protein>
<gene>
    <name evidence="4" type="primary">rhaS_5</name>
    <name evidence="4" type="ORF">LMG28138_03025</name>
</gene>
<dbReference type="GO" id="GO:0003700">
    <property type="term" value="F:DNA-binding transcription factor activity"/>
    <property type="evidence" value="ECO:0007669"/>
    <property type="project" value="InterPro"/>
</dbReference>
<dbReference type="SMART" id="SM00342">
    <property type="entry name" value="HTH_ARAC"/>
    <property type="match status" value="1"/>
</dbReference>